<dbReference type="InterPro" id="IPR012349">
    <property type="entry name" value="Split_barrel_FMN-bd"/>
</dbReference>
<feature type="compositionally biased region" description="Polar residues" evidence="1">
    <location>
        <begin position="1"/>
        <end position="15"/>
    </location>
</feature>
<dbReference type="Proteomes" id="UP001551695">
    <property type="component" value="Unassembled WGS sequence"/>
</dbReference>
<protein>
    <submittedName>
        <fullName evidence="2">Pyridoxamine 5'-phosphate oxidase family protein</fullName>
    </submittedName>
</protein>
<sequence length="227" mass="24165">MSETNRIPLSPTPRSTPKRAKERVRTDRADLDAVLDAGLVCHLGVLLGGSPVVIPTAYGRDGDMLYLHGSTGAGNMRAALAGDISVAVTLVDGIVYARSAMHFSMNYRSAVMHGRAAEVTDPDQRLHALKVMVEHSAPGAWERVRWPNKKELAATVVLALDLTEASVKMRTGGPKDDEADVVAGGVWAGVLPTRRVWDAPISSDDLEVGVEVPPEVLERAALSSAAI</sequence>
<evidence type="ECO:0000256" key="1">
    <source>
        <dbReference type="SAM" id="MobiDB-lite"/>
    </source>
</evidence>
<proteinExistence type="predicted"/>
<dbReference type="InterPro" id="IPR024747">
    <property type="entry name" value="Pyridox_Oxase-rel"/>
</dbReference>
<dbReference type="Pfam" id="PF12900">
    <property type="entry name" value="Pyridox_ox_2"/>
    <property type="match status" value="1"/>
</dbReference>
<evidence type="ECO:0000313" key="2">
    <source>
        <dbReference type="EMBL" id="MEV0709755.1"/>
    </source>
</evidence>
<dbReference type="Gene3D" id="2.30.110.10">
    <property type="entry name" value="Electron Transport, Fmn-binding Protein, Chain A"/>
    <property type="match status" value="1"/>
</dbReference>
<dbReference type="RefSeq" id="WP_357785486.1">
    <property type="nucleotide sequence ID" value="NZ_JBFAKC010000008.1"/>
</dbReference>
<name>A0ABV3FWF0_9NOCA</name>
<keyword evidence="3" id="KW-1185">Reference proteome</keyword>
<dbReference type="PANTHER" id="PTHR34071:SF2">
    <property type="entry name" value="FLAVIN-NUCLEOTIDE-BINDING PROTEIN"/>
    <property type="match status" value="1"/>
</dbReference>
<gene>
    <name evidence="2" type="ORF">AB0I48_19505</name>
</gene>
<dbReference type="SUPFAM" id="SSF50475">
    <property type="entry name" value="FMN-binding split barrel"/>
    <property type="match status" value="1"/>
</dbReference>
<dbReference type="PANTHER" id="PTHR34071">
    <property type="entry name" value="5-NITROIMIDAZOLE ANTIBIOTICS RESISTANCE PROTEIN, NIMA-FAMILY-RELATED PROTEIN-RELATED"/>
    <property type="match status" value="1"/>
</dbReference>
<accession>A0ABV3FWF0</accession>
<dbReference type="EMBL" id="JBFAKC010000008">
    <property type="protein sequence ID" value="MEV0709755.1"/>
    <property type="molecule type" value="Genomic_DNA"/>
</dbReference>
<organism evidence="2 3">
    <name type="scientific">Nocardia aurea</name>
    <dbReference type="NCBI Taxonomy" id="2144174"/>
    <lineage>
        <taxon>Bacteria</taxon>
        <taxon>Bacillati</taxon>
        <taxon>Actinomycetota</taxon>
        <taxon>Actinomycetes</taxon>
        <taxon>Mycobacteriales</taxon>
        <taxon>Nocardiaceae</taxon>
        <taxon>Nocardia</taxon>
    </lineage>
</organism>
<comment type="caution">
    <text evidence="2">The sequence shown here is derived from an EMBL/GenBank/DDBJ whole genome shotgun (WGS) entry which is preliminary data.</text>
</comment>
<feature type="region of interest" description="Disordered" evidence="1">
    <location>
        <begin position="1"/>
        <end position="25"/>
    </location>
</feature>
<evidence type="ECO:0000313" key="3">
    <source>
        <dbReference type="Proteomes" id="UP001551695"/>
    </source>
</evidence>
<reference evidence="2 3" key="1">
    <citation type="submission" date="2024-06" db="EMBL/GenBank/DDBJ databases">
        <title>The Natural Products Discovery Center: Release of the First 8490 Sequenced Strains for Exploring Actinobacteria Biosynthetic Diversity.</title>
        <authorList>
            <person name="Kalkreuter E."/>
            <person name="Kautsar S.A."/>
            <person name="Yang D."/>
            <person name="Bader C.D."/>
            <person name="Teijaro C.N."/>
            <person name="Fluegel L."/>
            <person name="Davis C.M."/>
            <person name="Simpson J.R."/>
            <person name="Lauterbach L."/>
            <person name="Steele A.D."/>
            <person name="Gui C."/>
            <person name="Meng S."/>
            <person name="Li G."/>
            <person name="Viehrig K."/>
            <person name="Ye F."/>
            <person name="Su P."/>
            <person name="Kiefer A.F."/>
            <person name="Nichols A."/>
            <person name="Cepeda A.J."/>
            <person name="Yan W."/>
            <person name="Fan B."/>
            <person name="Jiang Y."/>
            <person name="Adhikari A."/>
            <person name="Zheng C.-J."/>
            <person name="Schuster L."/>
            <person name="Cowan T.M."/>
            <person name="Smanski M.J."/>
            <person name="Chevrette M.G."/>
            <person name="De Carvalho L.P.S."/>
            <person name="Shen B."/>
        </authorList>
    </citation>
    <scope>NUCLEOTIDE SEQUENCE [LARGE SCALE GENOMIC DNA]</scope>
    <source>
        <strain evidence="2 3">NPDC050403</strain>
    </source>
</reference>